<evidence type="ECO:0000256" key="1">
    <source>
        <dbReference type="SAM" id="Phobius"/>
    </source>
</evidence>
<feature type="transmembrane region" description="Helical" evidence="1">
    <location>
        <begin position="21"/>
        <end position="46"/>
    </location>
</feature>
<comment type="caution">
    <text evidence="2">The sequence shown here is derived from an EMBL/GenBank/DDBJ whole genome shotgun (WGS) entry which is preliminary data.</text>
</comment>
<proteinExistence type="predicted"/>
<dbReference type="OrthoDB" id="432685at2759"/>
<feature type="transmembrane region" description="Helical" evidence="1">
    <location>
        <begin position="52"/>
        <end position="72"/>
    </location>
</feature>
<gene>
    <name evidence="2" type="ORF">I7I52_08478</name>
</gene>
<reference evidence="2 3" key="1">
    <citation type="submission" date="2021-01" db="EMBL/GenBank/DDBJ databases">
        <title>Chromosome-level genome assembly of a human fungal pathogen reveals clustering of transcriptionally co-regulated genes.</title>
        <authorList>
            <person name="Voorhies M."/>
            <person name="Cohen S."/>
            <person name="Shea T.P."/>
            <person name="Petrus S."/>
            <person name="Munoz J.F."/>
            <person name="Poplawski S."/>
            <person name="Goldman W.E."/>
            <person name="Michael T."/>
            <person name="Cuomo C.A."/>
            <person name="Sil A."/>
            <person name="Beyhan S."/>
        </authorList>
    </citation>
    <scope>NUCLEOTIDE SEQUENCE [LARGE SCALE GENOMIC DNA]</scope>
    <source>
        <strain evidence="2 3">G184AR</strain>
    </source>
</reference>
<name>A0A8H7YF28_AJECA</name>
<keyword evidence="1" id="KW-0812">Transmembrane</keyword>
<dbReference type="AlphaFoldDB" id="A0A8H7YF28"/>
<dbReference type="VEuPathDB" id="FungiDB:I7I52_08478"/>
<protein>
    <recommendedName>
        <fullName evidence="4">Transmembrane protein</fullName>
    </recommendedName>
</protein>
<dbReference type="PANTHER" id="PTHR41390:SF1">
    <property type="entry name" value="NADH-UBIQUINONE OXIDOREDUCTASE 213 KDA SUBUNIT"/>
    <property type="match status" value="1"/>
</dbReference>
<keyword evidence="1" id="KW-1133">Transmembrane helix</keyword>
<accession>A0A8H7YF28</accession>
<organism evidence="2 3">
    <name type="scientific">Ajellomyces capsulatus</name>
    <name type="common">Darling's disease fungus</name>
    <name type="synonym">Histoplasma capsulatum</name>
    <dbReference type="NCBI Taxonomy" id="5037"/>
    <lineage>
        <taxon>Eukaryota</taxon>
        <taxon>Fungi</taxon>
        <taxon>Dikarya</taxon>
        <taxon>Ascomycota</taxon>
        <taxon>Pezizomycotina</taxon>
        <taxon>Eurotiomycetes</taxon>
        <taxon>Eurotiomycetidae</taxon>
        <taxon>Onygenales</taxon>
        <taxon>Ajellomycetaceae</taxon>
        <taxon>Histoplasma</taxon>
    </lineage>
</organism>
<evidence type="ECO:0000313" key="3">
    <source>
        <dbReference type="Proteomes" id="UP000670092"/>
    </source>
</evidence>
<sequence length="205" mass="22517">MSGMDGNIRRDQSDQAQNVWTVMPALKVGAFSGVSGLIFGGITGVLRSPNPAIHSIAAGIHWFAFGTSSWWLRSNILRIQFNDKPTAGQRAFASSVSSGLSGGAIAFSIHRRFMPGAVIFGIAGFLGQKSYDVIDRWQLSRDRTAPQKPLVQRMLESKWMLLRPLPDEEYIEMLNEKLLAVDAEIAVIDDKIAALRTQEAGCIVR</sequence>
<dbReference type="Proteomes" id="UP000670092">
    <property type="component" value="Unassembled WGS sequence"/>
</dbReference>
<dbReference type="EMBL" id="JAEVHI010000005">
    <property type="protein sequence ID" value="KAG5291219.1"/>
    <property type="molecule type" value="Genomic_DNA"/>
</dbReference>
<evidence type="ECO:0008006" key="4">
    <source>
        <dbReference type="Google" id="ProtNLM"/>
    </source>
</evidence>
<keyword evidence="1" id="KW-0472">Membrane</keyword>
<evidence type="ECO:0000313" key="2">
    <source>
        <dbReference type="EMBL" id="KAG5291219.1"/>
    </source>
</evidence>
<dbReference type="PANTHER" id="PTHR41390">
    <property type="entry name" value="CHROMOSOME 7, WHOLE GENOME SHOTGUN SEQUENCE"/>
    <property type="match status" value="1"/>
</dbReference>